<reference evidence="2 3" key="1">
    <citation type="journal article" date="2015" name="Nature">
        <title>rRNA introns, odd ribosomes, and small enigmatic genomes across a large radiation of phyla.</title>
        <authorList>
            <person name="Brown C.T."/>
            <person name="Hug L.A."/>
            <person name="Thomas B.C."/>
            <person name="Sharon I."/>
            <person name="Castelle C.J."/>
            <person name="Singh A."/>
            <person name="Wilkins M.J."/>
            <person name="Williams K.H."/>
            <person name="Banfield J.F."/>
        </authorList>
    </citation>
    <scope>NUCLEOTIDE SEQUENCE [LARGE SCALE GENOMIC DNA]</scope>
</reference>
<dbReference type="PANTHER" id="PTHR30319:SF1">
    <property type="entry name" value="TRANSCRIPTIONAL REPRESSOR PAAX"/>
    <property type="match status" value="1"/>
</dbReference>
<evidence type="ECO:0000259" key="1">
    <source>
        <dbReference type="Pfam" id="PF20803"/>
    </source>
</evidence>
<dbReference type="GO" id="GO:0006351">
    <property type="term" value="P:DNA-templated transcription"/>
    <property type="evidence" value="ECO:0007669"/>
    <property type="project" value="TreeGrafter"/>
</dbReference>
<accession>A0A0G1RGK4</accession>
<sequence length="184" mass="21468">MGKRRITASGLLRLISDLGDELWHDTKAEAYRKAYGPKKVFSLDDYFPSVVEKVTGNLMRKGYVEKVEAPEGIVIKLTDKGRQKLLFFNLGEIQPKESVKWDGKWRMVFFDVAETDRDKRDSLRGYLKKLGLKQMQESVWISPYDIGNEVRYLRELLEIPHSVKLGVLDEIENAEDLRKWFKLD</sequence>
<organism evidence="2 3">
    <name type="scientific">Candidatus Amesbacteria bacterium GW2011_GWA2_47_11</name>
    <dbReference type="NCBI Taxonomy" id="1618357"/>
    <lineage>
        <taxon>Bacteria</taxon>
        <taxon>Candidatus Amesiibacteriota</taxon>
    </lineage>
</organism>
<dbReference type="SUPFAM" id="SSF143430">
    <property type="entry name" value="TTP0101/SSO1404-like"/>
    <property type="match status" value="1"/>
</dbReference>
<feature type="domain" description="Transcriptional repressor PaaX-like central Cas2-like" evidence="1">
    <location>
        <begin position="100"/>
        <end position="169"/>
    </location>
</feature>
<dbReference type="AlphaFoldDB" id="A0A0G1RGK4"/>
<gene>
    <name evidence="2" type="ORF">UX78_C0008G0018</name>
</gene>
<name>A0A0G1RGK4_9BACT</name>
<dbReference type="Gene3D" id="3.30.70.2650">
    <property type="match status" value="1"/>
</dbReference>
<protein>
    <submittedName>
        <fullName evidence="2">Repressor in ring oxydation complex/ phenylacetic acid degradation pathway related protein (PaaX)</fullName>
    </submittedName>
</protein>
<dbReference type="Pfam" id="PF20803">
    <property type="entry name" value="PaaX_M"/>
    <property type="match status" value="1"/>
</dbReference>
<evidence type="ECO:0000313" key="3">
    <source>
        <dbReference type="Proteomes" id="UP000034607"/>
    </source>
</evidence>
<dbReference type="Proteomes" id="UP000034607">
    <property type="component" value="Unassembled WGS sequence"/>
</dbReference>
<proteinExistence type="predicted"/>
<comment type="caution">
    <text evidence="2">The sequence shown here is derived from an EMBL/GenBank/DDBJ whole genome shotgun (WGS) entry which is preliminary data.</text>
</comment>
<dbReference type="PANTHER" id="PTHR30319">
    <property type="entry name" value="PHENYLACETIC ACID REGULATOR-RELATED TRANSCRIPTIONAL REPRESSOR"/>
    <property type="match status" value="1"/>
</dbReference>
<evidence type="ECO:0000313" key="2">
    <source>
        <dbReference type="EMBL" id="KKU56454.1"/>
    </source>
</evidence>
<dbReference type="EMBL" id="LCNM01000008">
    <property type="protein sequence ID" value="KKU56454.1"/>
    <property type="molecule type" value="Genomic_DNA"/>
</dbReference>
<dbReference type="InterPro" id="IPR048846">
    <property type="entry name" value="PaaX-like_central"/>
</dbReference>